<comment type="similarity">
    <text evidence="2">Belongs to the GMC oxidoreductase family.</text>
</comment>
<dbReference type="InterPro" id="IPR007867">
    <property type="entry name" value="GMC_OxRtase_C"/>
</dbReference>
<dbReference type="Gene3D" id="3.50.50.60">
    <property type="entry name" value="FAD/NAD(P)-binding domain"/>
    <property type="match status" value="2"/>
</dbReference>
<evidence type="ECO:0000256" key="3">
    <source>
        <dbReference type="ARBA" id="ARBA00022630"/>
    </source>
</evidence>
<comment type="cofactor">
    <cofactor evidence="1">
        <name>FAD</name>
        <dbReference type="ChEBI" id="CHEBI:57692"/>
    </cofactor>
</comment>
<sequence>MKFNSQGADQVTYDAIVVGTGISGGWAAKELTEKGLKTLVLEKGRMVKHGVDYETANLDDWDLPHHNKVPQEEIDKHYFKQNRTGYTVRQAHKKWFVKDDEHPYDDEKARFDWMRGYHVGGRSLMWGRHSYRWSQMDFEANARDGHGTPWPVGYDDIAPWYDYVETFAGISGELRGLSQLPDGKFLPAMPLNCAEDHFKKGVEKNLGWNVTPGRVAHLTSYNPDVHKGTRGACQYRNRCIRGCPYGGYFSSVSSTIPVAEATGNLTLRPNSSVYSLIMDKDAGKAKGVRARDTETGEELEFYAKVVFLCASAIPSAYIVMNTEHEEEMTMDASGELGGNIMDHHFRVGANGTLDEYGDKYYKGRKPNGFYIPRYQNLGDRKSQSKDFVRGWGYQGGGDRSNWMRAVREMDTKIGPGLKQALVQPGPWHVGMTAFAETLPYTDNRMTINRDALDKDGLPTLSFDASWKENEYAMVERMKNDAAEMLEAAGFKNVSTYDAHSFPGLGIHEMGMARMGSSKRNSVVDKHNRLWTAPNVYMTDGAFMTSAACVNPSLTYMAFTARAAEHAVGELKKMNI</sequence>
<evidence type="ECO:0000256" key="5">
    <source>
        <dbReference type="ARBA" id="ARBA00023002"/>
    </source>
</evidence>
<protein>
    <submittedName>
        <fullName evidence="8">Choline dehydrogenase-like flavoprotein</fullName>
    </submittedName>
</protein>
<keyword evidence="4" id="KW-0274">FAD</keyword>
<feature type="domain" description="Glucose-methanol-choline oxidoreductase N-terminal" evidence="6">
    <location>
        <begin position="26"/>
        <end position="343"/>
    </location>
</feature>
<dbReference type="Proteomes" id="UP000770785">
    <property type="component" value="Unassembled WGS sequence"/>
</dbReference>
<accession>A0ABX0XE27</accession>
<dbReference type="Pfam" id="PF05199">
    <property type="entry name" value="GMC_oxred_C"/>
    <property type="match status" value="1"/>
</dbReference>
<dbReference type="PANTHER" id="PTHR42784">
    <property type="entry name" value="PYRANOSE 2-OXIDASE"/>
    <property type="match status" value="1"/>
</dbReference>
<evidence type="ECO:0000259" key="7">
    <source>
        <dbReference type="Pfam" id="PF05199"/>
    </source>
</evidence>
<dbReference type="InterPro" id="IPR000172">
    <property type="entry name" value="GMC_OxRdtase_N"/>
</dbReference>
<keyword evidence="9" id="KW-1185">Reference proteome</keyword>
<dbReference type="RefSeq" id="WP_168038772.1">
    <property type="nucleotide sequence ID" value="NZ_JAATJH010000005.1"/>
</dbReference>
<comment type="caution">
    <text evidence="8">The sequence shown here is derived from an EMBL/GenBank/DDBJ whole genome shotgun (WGS) entry which is preliminary data.</text>
</comment>
<keyword evidence="5" id="KW-0560">Oxidoreductase</keyword>
<dbReference type="EMBL" id="JAATJH010000005">
    <property type="protein sequence ID" value="NJC27564.1"/>
    <property type="molecule type" value="Genomic_DNA"/>
</dbReference>
<dbReference type="InterPro" id="IPR051473">
    <property type="entry name" value="P2Ox-like"/>
</dbReference>
<gene>
    <name evidence="8" type="ORF">GGR27_003081</name>
</gene>
<feature type="domain" description="Glucose-methanol-choline oxidoreductase C-terminal" evidence="7">
    <location>
        <begin position="439"/>
        <end position="558"/>
    </location>
</feature>
<dbReference type="Pfam" id="PF00732">
    <property type="entry name" value="GMC_oxred_N"/>
    <property type="match status" value="1"/>
</dbReference>
<dbReference type="PANTHER" id="PTHR42784:SF1">
    <property type="entry name" value="PYRANOSE 2-OXIDASE"/>
    <property type="match status" value="1"/>
</dbReference>
<name>A0ABX0XE27_9BACT</name>
<evidence type="ECO:0000256" key="1">
    <source>
        <dbReference type="ARBA" id="ARBA00001974"/>
    </source>
</evidence>
<dbReference type="InterPro" id="IPR036188">
    <property type="entry name" value="FAD/NAD-bd_sf"/>
</dbReference>
<evidence type="ECO:0000313" key="9">
    <source>
        <dbReference type="Proteomes" id="UP000770785"/>
    </source>
</evidence>
<dbReference type="SUPFAM" id="SSF54373">
    <property type="entry name" value="FAD-linked reductases, C-terminal domain"/>
    <property type="match status" value="1"/>
</dbReference>
<keyword evidence="3" id="KW-0285">Flavoprotein</keyword>
<dbReference type="SUPFAM" id="SSF51905">
    <property type="entry name" value="FAD/NAD(P)-binding domain"/>
    <property type="match status" value="1"/>
</dbReference>
<evidence type="ECO:0000256" key="4">
    <source>
        <dbReference type="ARBA" id="ARBA00022827"/>
    </source>
</evidence>
<evidence type="ECO:0000313" key="8">
    <source>
        <dbReference type="EMBL" id="NJC27564.1"/>
    </source>
</evidence>
<organism evidence="8 9">
    <name type="scientific">Neolewinella antarctica</name>
    <dbReference type="NCBI Taxonomy" id="442734"/>
    <lineage>
        <taxon>Bacteria</taxon>
        <taxon>Pseudomonadati</taxon>
        <taxon>Bacteroidota</taxon>
        <taxon>Saprospiria</taxon>
        <taxon>Saprospirales</taxon>
        <taxon>Lewinellaceae</taxon>
        <taxon>Neolewinella</taxon>
    </lineage>
</organism>
<evidence type="ECO:0000259" key="6">
    <source>
        <dbReference type="Pfam" id="PF00732"/>
    </source>
</evidence>
<reference evidence="8 9" key="1">
    <citation type="submission" date="2020-03" db="EMBL/GenBank/DDBJ databases">
        <title>Genomic Encyclopedia of Type Strains, Phase IV (KMG-IV): sequencing the most valuable type-strain genomes for metagenomic binning, comparative biology and taxonomic classification.</title>
        <authorList>
            <person name="Goeker M."/>
        </authorList>
    </citation>
    <scope>NUCLEOTIDE SEQUENCE [LARGE SCALE GENOMIC DNA]</scope>
    <source>
        <strain evidence="8 9">DSM 105096</strain>
    </source>
</reference>
<proteinExistence type="inferred from homology"/>
<evidence type="ECO:0000256" key="2">
    <source>
        <dbReference type="ARBA" id="ARBA00010790"/>
    </source>
</evidence>